<feature type="signal peptide" evidence="1">
    <location>
        <begin position="1"/>
        <end position="20"/>
    </location>
</feature>
<dbReference type="Pfam" id="PF00300">
    <property type="entry name" value="His_Phos_1"/>
    <property type="match status" value="1"/>
</dbReference>
<dbReference type="InterPro" id="IPR013078">
    <property type="entry name" value="His_Pase_superF_clade-1"/>
</dbReference>
<dbReference type="PROSITE" id="PS51257">
    <property type="entry name" value="PROKAR_LIPOPROTEIN"/>
    <property type="match status" value="1"/>
</dbReference>
<keyword evidence="3" id="KW-1185">Reference proteome</keyword>
<gene>
    <name evidence="2" type="ORF">DF286_01075</name>
</gene>
<dbReference type="SMART" id="SM00855">
    <property type="entry name" value="PGAM"/>
    <property type="match status" value="1"/>
</dbReference>
<dbReference type="Proteomes" id="UP000245916">
    <property type="component" value="Unassembled WGS sequence"/>
</dbReference>
<dbReference type="RefSeq" id="WP_109269758.1">
    <property type="nucleotide sequence ID" value="NZ_QFFF01000001.1"/>
</dbReference>
<dbReference type="Gene3D" id="3.40.50.1240">
    <property type="entry name" value="Phosphoglycerate mutase-like"/>
    <property type="match status" value="1"/>
</dbReference>
<dbReference type="SUPFAM" id="SSF53254">
    <property type="entry name" value="Phosphoglycerate mutase-like"/>
    <property type="match status" value="1"/>
</dbReference>
<organism evidence="2 3">
    <name type="scientific">Allosphingosinicella humi</name>
    <dbReference type="NCBI Taxonomy" id="2068657"/>
    <lineage>
        <taxon>Bacteria</taxon>
        <taxon>Pseudomonadati</taxon>
        <taxon>Pseudomonadota</taxon>
        <taxon>Alphaproteobacteria</taxon>
        <taxon>Sphingomonadales</taxon>
        <taxon>Sphingomonadaceae</taxon>
        <taxon>Allosphingosinicella</taxon>
    </lineage>
</organism>
<accession>A0A2U2IZX2</accession>
<dbReference type="CDD" id="cd07067">
    <property type="entry name" value="HP_PGM_like"/>
    <property type="match status" value="1"/>
</dbReference>
<sequence>MTFARAFLAAALILVLGACAYMAPYQAPSTFYVMRHLHTPEGAADPDLTEEGQRYAERLADFFVDQEPPATIFVSTTKRAQQTAAPLAATLGITPRLYDPRDTAGLITEVMKEPPPVLIVGHSNTVPDIVAALGGQRPGPLVHEDFGDVWKISGQRRVTTRMKLVE</sequence>
<reference evidence="2 3" key="1">
    <citation type="submission" date="2018-05" db="EMBL/GenBank/DDBJ databases">
        <title>Genome of Sphingosinicella humi QZX222.</title>
        <authorList>
            <person name="Qiao Z."/>
            <person name="Wang G."/>
        </authorList>
    </citation>
    <scope>NUCLEOTIDE SEQUENCE [LARGE SCALE GENOMIC DNA]</scope>
    <source>
        <strain evidence="2 3">QZX222</strain>
    </source>
</reference>
<feature type="chain" id="PRO_5015544612" description="Histidine phosphatase family protein" evidence="1">
    <location>
        <begin position="21"/>
        <end position="166"/>
    </location>
</feature>
<evidence type="ECO:0000313" key="3">
    <source>
        <dbReference type="Proteomes" id="UP000245916"/>
    </source>
</evidence>
<dbReference type="InterPro" id="IPR029033">
    <property type="entry name" value="His_PPase_superfam"/>
</dbReference>
<protein>
    <recommendedName>
        <fullName evidence="4">Histidine phosphatase family protein</fullName>
    </recommendedName>
</protein>
<evidence type="ECO:0000256" key="1">
    <source>
        <dbReference type="SAM" id="SignalP"/>
    </source>
</evidence>
<proteinExistence type="predicted"/>
<dbReference type="AlphaFoldDB" id="A0A2U2IZX2"/>
<keyword evidence="1" id="KW-0732">Signal</keyword>
<dbReference type="OrthoDB" id="3296006at2"/>
<comment type="caution">
    <text evidence="2">The sequence shown here is derived from an EMBL/GenBank/DDBJ whole genome shotgun (WGS) entry which is preliminary data.</text>
</comment>
<evidence type="ECO:0008006" key="4">
    <source>
        <dbReference type="Google" id="ProtNLM"/>
    </source>
</evidence>
<dbReference type="EMBL" id="QFFF01000001">
    <property type="protein sequence ID" value="PWG01617.1"/>
    <property type="molecule type" value="Genomic_DNA"/>
</dbReference>
<name>A0A2U2IZX2_9SPHN</name>
<evidence type="ECO:0000313" key="2">
    <source>
        <dbReference type="EMBL" id="PWG01617.1"/>
    </source>
</evidence>